<feature type="compositionally biased region" description="Acidic residues" evidence="1">
    <location>
        <begin position="88"/>
        <end position="97"/>
    </location>
</feature>
<evidence type="ECO:0000313" key="2">
    <source>
        <dbReference type="EMBL" id="SVB37126.1"/>
    </source>
</evidence>
<organism evidence="2">
    <name type="scientific">marine metagenome</name>
    <dbReference type="NCBI Taxonomy" id="408172"/>
    <lineage>
        <taxon>unclassified sequences</taxon>
        <taxon>metagenomes</taxon>
        <taxon>ecological metagenomes</taxon>
    </lineage>
</organism>
<proteinExistence type="predicted"/>
<feature type="region of interest" description="Disordered" evidence="1">
    <location>
        <begin position="69"/>
        <end position="97"/>
    </location>
</feature>
<name>A0A382DF46_9ZZZZ</name>
<protein>
    <submittedName>
        <fullName evidence="2">Uncharacterized protein</fullName>
    </submittedName>
</protein>
<evidence type="ECO:0000256" key="1">
    <source>
        <dbReference type="SAM" id="MobiDB-lite"/>
    </source>
</evidence>
<accession>A0A382DF46</accession>
<gene>
    <name evidence="2" type="ORF">METZ01_LOCUS189980</name>
</gene>
<sequence length="97" mass="9864">MAFLLAGVPEAPGAFSSGSSIPTIVGVSVRCMDIDPQAVIDALSRQIGALQTENTILKMALQQATTDAVQVHGASPLPADDTKKDAPADDGDAESAD</sequence>
<dbReference type="EMBL" id="UINC01039119">
    <property type="protein sequence ID" value="SVB37126.1"/>
    <property type="molecule type" value="Genomic_DNA"/>
</dbReference>
<reference evidence="2" key="1">
    <citation type="submission" date="2018-05" db="EMBL/GenBank/DDBJ databases">
        <authorList>
            <person name="Lanie J.A."/>
            <person name="Ng W.-L."/>
            <person name="Kazmierczak K.M."/>
            <person name="Andrzejewski T.M."/>
            <person name="Davidsen T.M."/>
            <person name="Wayne K.J."/>
            <person name="Tettelin H."/>
            <person name="Glass J.I."/>
            <person name="Rusch D."/>
            <person name="Podicherti R."/>
            <person name="Tsui H.-C.T."/>
            <person name="Winkler M.E."/>
        </authorList>
    </citation>
    <scope>NUCLEOTIDE SEQUENCE</scope>
</reference>
<dbReference type="AlphaFoldDB" id="A0A382DF46"/>